<evidence type="ECO:0000313" key="8">
    <source>
        <dbReference type="Proteomes" id="UP001601442"/>
    </source>
</evidence>
<keyword evidence="3" id="KW-0378">Hydrolase</keyword>
<dbReference type="PANTHER" id="PTHR47359">
    <property type="entry name" value="PEPTIDOGLYCAN DL-ENDOPEPTIDASE CWLO"/>
    <property type="match status" value="1"/>
</dbReference>
<keyword evidence="2" id="KW-0645">Protease</keyword>
<feature type="domain" description="NlpC/P60" evidence="6">
    <location>
        <begin position="223"/>
        <end position="360"/>
    </location>
</feature>
<dbReference type="InterPro" id="IPR038765">
    <property type="entry name" value="Papain-like_cys_pep_sf"/>
</dbReference>
<dbReference type="EMBL" id="JBIAMT010000002">
    <property type="protein sequence ID" value="MFF0496395.1"/>
    <property type="molecule type" value="Genomic_DNA"/>
</dbReference>
<feature type="region of interest" description="Disordered" evidence="5">
    <location>
        <begin position="199"/>
        <end position="221"/>
    </location>
</feature>
<comment type="caution">
    <text evidence="7">The sequence shown here is derived from an EMBL/GenBank/DDBJ whole genome shotgun (WGS) entry which is preliminary data.</text>
</comment>
<dbReference type="PROSITE" id="PS51935">
    <property type="entry name" value="NLPC_P60"/>
    <property type="match status" value="1"/>
</dbReference>
<evidence type="ECO:0000256" key="1">
    <source>
        <dbReference type="ARBA" id="ARBA00007074"/>
    </source>
</evidence>
<keyword evidence="8" id="KW-1185">Reference proteome</keyword>
<evidence type="ECO:0000256" key="5">
    <source>
        <dbReference type="SAM" id="MobiDB-lite"/>
    </source>
</evidence>
<comment type="similarity">
    <text evidence="1">Belongs to the peptidase C40 family.</text>
</comment>
<evidence type="ECO:0000259" key="6">
    <source>
        <dbReference type="PROSITE" id="PS51935"/>
    </source>
</evidence>
<proteinExistence type="inferred from homology"/>
<name>A0ABW6NYY5_9NOCA</name>
<keyword evidence="4" id="KW-0788">Thiol protease</keyword>
<evidence type="ECO:0000256" key="2">
    <source>
        <dbReference type="ARBA" id="ARBA00022670"/>
    </source>
</evidence>
<feature type="region of interest" description="Disordered" evidence="5">
    <location>
        <begin position="352"/>
        <end position="422"/>
    </location>
</feature>
<dbReference type="PANTHER" id="PTHR47359:SF3">
    <property type="entry name" value="NLP_P60 DOMAIN-CONTAINING PROTEIN-RELATED"/>
    <property type="match status" value="1"/>
</dbReference>
<dbReference type="RefSeq" id="WP_387391599.1">
    <property type="nucleotide sequence ID" value="NZ_JBIAMT010000002.1"/>
</dbReference>
<organism evidence="7 8">
    <name type="scientific">Nocardia aobensis</name>
    <dbReference type="NCBI Taxonomy" id="257277"/>
    <lineage>
        <taxon>Bacteria</taxon>
        <taxon>Bacillati</taxon>
        <taxon>Actinomycetota</taxon>
        <taxon>Actinomycetes</taxon>
        <taxon>Mycobacteriales</taxon>
        <taxon>Nocardiaceae</taxon>
        <taxon>Nocardia</taxon>
    </lineage>
</organism>
<dbReference type="Gene3D" id="3.90.1720.10">
    <property type="entry name" value="endopeptidase domain like (from Nostoc punctiforme)"/>
    <property type="match status" value="1"/>
</dbReference>
<dbReference type="InterPro" id="IPR000064">
    <property type="entry name" value="NLP_P60_dom"/>
</dbReference>
<dbReference type="SUPFAM" id="SSF54001">
    <property type="entry name" value="Cysteine proteinases"/>
    <property type="match status" value="1"/>
</dbReference>
<accession>A0ABW6NYY5</accession>
<dbReference type="InterPro" id="IPR051794">
    <property type="entry name" value="PG_Endopeptidase_C40"/>
</dbReference>
<dbReference type="Pfam" id="PF00877">
    <property type="entry name" value="NLPC_P60"/>
    <property type="match status" value="1"/>
</dbReference>
<reference evidence="7 8" key="1">
    <citation type="submission" date="2024-10" db="EMBL/GenBank/DDBJ databases">
        <title>The Natural Products Discovery Center: Release of the First 8490 Sequenced Strains for Exploring Actinobacteria Biosynthetic Diversity.</title>
        <authorList>
            <person name="Kalkreuter E."/>
            <person name="Kautsar S.A."/>
            <person name="Yang D."/>
            <person name="Bader C.D."/>
            <person name="Teijaro C.N."/>
            <person name="Fluegel L."/>
            <person name="Davis C.M."/>
            <person name="Simpson J.R."/>
            <person name="Lauterbach L."/>
            <person name="Steele A.D."/>
            <person name="Gui C."/>
            <person name="Meng S."/>
            <person name="Li G."/>
            <person name="Viehrig K."/>
            <person name="Ye F."/>
            <person name="Su P."/>
            <person name="Kiefer A.F."/>
            <person name="Nichols A."/>
            <person name="Cepeda A.J."/>
            <person name="Yan W."/>
            <person name="Fan B."/>
            <person name="Jiang Y."/>
            <person name="Adhikari A."/>
            <person name="Zheng C.-J."/>
            <person name="Schuster L."/>
            <person name="Cowan T.M."/>
            <person name="Smanski M.J."/>
            <person name="Chevrette M.G."/>
            <person name="De Carvalho L.P.S."/>
            <person name="Shen B."/>
        </authorList>
    </citation>
    <scope>NUCLEOTIDE SEQUENCE [LARGE SCALE GENOMIC DNA]</scope>
    <source>
        <strain evidence="7 8">NPDC004119</strain>
    </source>
</reference>
<protein>
    <submittedName>
        <fullName evidence="7">C40 family peptidase</fullName>
    </submittedName>
</protein>
<evidence type="ECO:0000256" key="3">
    <source>
        <dbReference type="ARBA" id="ARBA00022801"/>
    </source>
</evidence>
<dbReference type="Proteomes" id="UP001601442">
    <property type="component" value="Unassembled WGS sequence"/>
</dbReference>
<gene>
    <name evidence="7" type="ORF">ACFYU5_08335</name>
</gene>
<feature type="compositionally biased region" description="Basic residues" evidence="5">
    <location>
        <begin position="387"/>
        <end position="397"/>
    </location>
</feature>
<sequence>MSSRTLLAGVVSLPIALILFLALLVGIQPAASCATDVLAGGVAGPTGQSLAGLNERQLALARNGVAIGKQRRAPESVIIAELAAMITESTLRNLANSNVPESLTYPNDGVGADHDSVGPHQMRVSVWGSAGIATLMNAMYQINWFYDQAATITGAASMASAELAQAVEVSAPNAYAGQLDLARRLYAMFADIDPASLPAAEPGQSTSGCGPGTAPPGAPVPASGFGQAVVAAAQRWIGTPYVWGGGDADGPTGGGFDCSGLTLYAIYQASGGRIRLPHYTQAQQDSPAGQTVAFDQRQPGDLIFFTTPGESDSHHVAVYAGRDANGTDLVVHAPQTGQDVTTAPLARVAGTDHLDIRRYSTPPPQQPRTPTNPHSGGGKTTVTPNNSRRRRKNRSVRGRPTPPSSKRRNTTATSTAGNGRYTHEQRLAVRASAGPHLLAWVAATRQTFTICRPDGHTVAHDRFHRDLIIDSDDTATEVAAMQAIWLAAHGKDLWGADVATLRIVTSRFVADPGALHRAAVTSGLVLDLVVDATTNPATGHQLGVWVDWRRADLTCLIQHPRNQQ</sequence>
<evidence type="ECO:0000313" key="7">
    <source>
        <dbReference type="EMBL" id="MFF0496395.1"/>
    </source>
</evidence>
<evidence type="ECO:0000256" key="4">
    <source>
        <dbReference type="ARBA" id="ARBA00022807"/>
    </source>
</evidence>